<keyword evidence="5" id="KW-1185">Reference proteome</keyword>
<organism evidence="4 5">
    <name type="scientific">Salinirubellus salinus</name>
    <dbReference type="NCBI Taxonomy" id="1364945"/>
    <lineage>
        <taxon>Archaea</taxon>
        <taxon>Methanobacteriati</taxon>
        <taxon>Methanobacteriota</taxon>
        <taxon>Stenosarchaea group</taxon>
        <taxon>Halobacteria</taxon>
        <taxon>Halobacteriales</taxon>
        <taxon>Natronomonadaceae</taxon>
        <taxon>Salinirubellus</taxon>
    </lineage>
</organism>
<gene>
    <name evidence="4" type="ORF">N0B31_05885</name>
</gene>
<dbReference type="Proteomes" id="UP001057580">
    <property type="component" value="Chromosome"/>
</dbReference>
<evidence type="ECO:0000259" key="1">
    <source>
        <dbReference type="Pfam" id="PF01968"/>
    </source>
</evidence>
<dbReference type="InterPro" id="IPR008040">
    <property type="entry name" value="Hydant_A_N"/>
</dbReference>
<dbReference type="PANTHER" id="PTHR11365:SF23">
    <property type="entry name" value="HYPOTHETICAL 5-OXOPROLINASE (EUROFUNG)-RELATED"/>
    <property type="match status" value="1"/>
</dbReference>
<evidence type="ECO:0000259" key="3">
    <source>
        <dbReference type="Pfam" id="PF19278"/>
    </source>
</evidence>
<dbReference type="RefSeq" id="WP_260594926.1">
    <property type="nucleotide sequence ID" value="NZ_CP104003.1"/>
</dbReference>
<accession>A0A9E7U5V3</accession>
<feature type="domain" description="Hydantoinase A/oxoprolinase" evidence="1">
    <location>
        <begin position="206"/>
        <end position="491"/>
    </location>
</feature>
<dbReference type="GeneID" id="74941933"/>
<dbReference type="AlphaFoldDB" id="A0A9E7U5V3"/>
<feature type="domain" description="Hydantoinase/oxoprolinase N-terminal" evidence="2">
    <location>
        <begin position="12"/>
        <end position="184"/>
    </location>
</feature>
<dbReference type="GO" id="GO:0006749">
    <property type="term" value="P:glutathione metabolic process"/>
    <property type="evidence" value="ECO:0007669"/>
    <property type="project" value="TreeGrafter"/>
</dbReference>
<dbReference type="Pfam" id="PF19278">
    <property type="entry name" value="Hydant_A_C"/>
    <property type="match status" value="1"/>
</dbReference>
<protein>
    <submittedName>
        <fullName evidence="4">Hydantoinase/oxoprolinase family protein</fullName>
    </submittedName>
</protein>
<feature type="domain" description="Acetophenone carboxylase-like C-terminal" evidence="3">
    <location>
        <begin position="504"/>
        <end position="667"/>
    </location>
</feature>
<proteinExistence type="predicted"/>
<dbReference type="InterPro" id="IPR045079">
    <property type="entry name" value="Oxoprolinase-like"/>
</dbReference>
<reference evidence="4" key="1">
    <citation type="submission" date="2022-09" db="EMBL/GenBank/DDBJ databases">
        <title>Diverse halophilic archaea isolated from saline environments.</title>
        <authorList>
            <person name="Cui H.-L."/>
        </authorList>
    </citation>
    <scope>NUCLEOTIDE SEQUENCE</scope>
    <source>
        <strain evidence="4">ZS-35-S2</strain>
    </source>
</reference>
<dbReference type="GO" id="GO:0005829">
    <property type="term" value="C:cytosol"/>
    <property type="evidence" value="ECO:0007669"/>
    <property type="project" value="TreeGrafter"/>
</dbReference>
<name>A0A9E7U5V3_9EURY</name>
<dbReference type="EMBL" id="CP104003">
    <property type="protein sequence ID" value="UWM55815.1"/>
    <property type="molecule type" value="Genomic_DNA"/>
</dbReference>
<dbReference type="GO" id="GO:0017168">
    <property type="term" value="F:5-oxoprolinase (ATP-hydrolyzing) activity"/>
    <property type="evidence" value="ECO:0007669"/>
    <property type="project" value="TreeGrafter"/>
</dbReference>
<evidence type="ECO:0000313" key="5">
    <source>
        <dbReference type="Proteomes" id="UP001057580"/>
    </source>
</evidence>
<dbReference type="PANTHER" id="PTHR11365">
    <property type="entry name" value="5-OXOPROLINASE RELATED"/>
    <property type="match status" value="1"/>
</dbReference>
<sequence length="677" mass="71180">MHGADTDRRRPRLGVDVGGTFTDLVAVVDGRLAVEKVASTPDAPERGVLDAVRSGSLDPATVGFFAHGTTVATNAVLEGEWADTALVTTAGFRDALEIGRQDRPSLYDLHAEKPRPVVERDRRFEVRERLDERGEVLEPLDESSLDSVVESVREAGVDSVAVSLLFAYENPAHEERVAARLRETLDPPPSVSRSSAVLPEVREYERTLVTCLNAALRPVVDTYVGALDRSLEDAGLGTSLRLMGSNAGLMSATAARERPVQTLLSGPAAGVRGATHVAGRAGFDDLLTMDMGGTSCDVSLVREGDPAVSTAVEVGDYPVGVPMVDVHTVGAGGGSIAHVDAGGALRVGPSSAGADPGPVCYGRGGTEPTVTDANFVLGRIDPEAFLGDVGGAEKAAQDAVADLAAEMGTATRDAAAGVLDVANANMARALRVVSVERGHDPREFTLVAFGGAGPLHACALAAEVGVPRVLVPRAAGVLSALGLLVSDLTYDESVSRVRPFETVATETVTETLADLERRGRARLDETDVDEVRVERSLDVRYRGQSFDLSIPVDADGPDLDALADRFHDAHERRYGSASPGEPLELVTVRVRVRGVVGPPELTVPDRTGTVADARRETRSVWFDGEMSTPVYERAALPTGARVDGPAVVEGSESTLVVRPDDAVSVDADGNLLVEVEP</sequence>
<dbReference type="KEGG" id="ssai:N0B31_05885"/>
<dbReference type="Pfam" id="PF01968">
    <property type="entry name" value="Hydantoinase_A"/>
    <property type="match status" value="1"/>
</dbReference>
<evidence type="ECO:0000259" key="2">
    <source>
        <dbReference type="Pfam" id="PF05378"/>
    </source>
</evidence>
<evidence type="ECO:0000313" key="4">
    <source>
        <dbReference type="EMBL" id="UWM55815.1"/>
    </source>
</evidence>
<dbReference type="InterPro" id="IPR002821">
    <property type="entry name" value="Hydantoinase_A"/>
</dbReference>
<dbReference type="Pfam" id="PF05378">
    <property type="entry name" value="Hydant_A_N"/>
    <property type="match status" value="1"/>
</dbReference>
<dbReference type="InterPro" id="IPR049517">
    <property type="entry name" value="ACX-like_C"/>
</dbReference>